<gene>
    <name evidence="1" type="ORF">AAY42_00200</name>
</gene>
<dbReference type="InterPro" id="IPR036179">
    <property type="entry name" value="Ig-like_dom_sf"/>
</dbReference>
<proteinExistence type="predicted"/>
<dbReference type="STRING" id="346185.AAY42_00200"/>
<evidence type="ECO:0000313" key="1">
    <source>
        <dbReference type="EMBL" id="KQC28490.1"/>
    </source>
</evidence>
<keyword evidence="2" id="KW-1185">Reference proteome</keyword>
<reference evidence="1 2" key="1">
    <citation type="submission" date="2015-04" db="EMBL/GenBank/DDBJ databases">
        <title>Complete genome of flavobacterium.</title>
        <authorList>
            <person name="Kwon Y.M."/>
            <person name="Kim S.-J."/>
        </authorList>
    </citation>
    <scope>NUCLEOTIDE SEQUENCE [LARGE SCALE GENOMIC DNA]</scope>
    <source>
        <strain evidence="1 2">DK169</strain>
    </source>
</reference>
<dbReference type="InterPro" id="IPR013783">
    <property type="entry name" value="Ig-like_fold"/>
</dbReference>
<dbReference type="SUPFAM" id="SSF48726">
    <property type="entry name" value="Immunoglobulin"/>
    <property type="match status" value="1"/>
</dbReference>
<accession>A0A0Q1CCV8</accession>
<dbReference type="SUPFAM" id="SSF82171">
    <property type="entry name" value="DPP6 N-terminal domain-like"/>
    <property type="match status" value="1"/>
</dbReference>
<dbReference type="PATRIC" id="fig|1547436.3.peg.36"/>
<dbReference type="Pfam" id="PF13585">
    <property type="entry name" value="CHU_C"/>
    <property type="match status" value="1"/>
</dbReference>
<name>A0A0Q1CCV8_9FLAO</name>
<sequence>MLRTLLTVFVFLIVFLGYSQGESTYWYFGNGAGLRFNEDGSTTALTDGKLNTLEGCASISDQEGNLLLYTDGRTVYNANHDVIANGTGLYGDSSSTQSALIVPKPEDPSIQYIFTVDTSTNESDSNFGFNYSEVDLESNGGQGYVRRKNINLLDFSSEKITAVLKDCSNRSVWVVTLAPAGDDDFNFNTFYAYEVGPNGINSTPVISSFPELQITDSRGYLKFSPDGTKVACANSMSGLYLLDFDVATGTTSNPVQINIPGSNRFPYGVEFSQNQQFLYVNASNNASGEIDDPYNSSLFQLDLTTFQVVELDRRETFRSALQLGYNGKIYRTIAEEYLTGTKFLGVIHNPNEGGTAANYQHNAISLEGKIGNQGLPPFIQSFFFKAGLFRNEDGTQESSASICETEELRLGVDFSSGAAYIWKKNGVLLPNTSHELVIPSARLTDSGEYSLEIIPADPKECVINGEAIIEIIPIPIPNPVNLVQCDVDMVNSTDGLTAINLEQISTNSGFTYTFYESISDLTNDLPISDPVRYQNINPFSQTVYYRVMNERNCGDSSEINLSVVSTAIGSSTPKTFYGCDDNPEDDILEGTFDLDQIRQAFPGLEVSFYETREDAGLKLNALPANYGSQPETIFARLENNNECQNVEEIELILNPSPSFTFPEEFNWCTNGEPLHLNAPLGYDLYNWYYKDGSDLVSLESGSSIAVEQAGDFVLEIGYSYVQNNQTTNCFTTKEFTIFPSSPAIFVSIDITDFSENNTVMVIVEGDGDYEYSLDGLVYQDDPLFEDVIAGFRTVYVNDKNGCGVSEKQISILGYPKFFTPNGDNEHDTWQLLGADDQVQAMSLISIYDRFGTLITQISPKSDGWDGCNSSGGELPSSSYWFKASLEDGRVFKGYFALKR</sequence>
<dbReference type="NCBIfam" id="TIGR04131">
    <property type="entry name" value="Bac_Flav_CTERM"/>
    <property type="match status" value="1"/>
</dbReference>
<evidence type="ECO:0008006" key="3">
    <source>
        <dbReference type="Google" id="ProtNLM"/>
    </source>
</evidence>
<dbReference type="InterPro" id="IPR026341">
    <property type="entry name" value="T9SS_type_B"/>
</dbReference>
<dbReference type="Gene3D" id="2.60.40.10">
    <property type="entry name" value="Immunoglobulins"/>
    <property type="match status" value="1"/>
</dbReference>
<dbReference type="InterPro" id="IPR015943">
    <property type="entry name" value="WD40/YVTN_repeat-like_dom_sf"/>
</dbReference>
<protein>
    <recommendedName>
        <fullName evidence="3">Ig-like domain-containing protein</fullName>
    </recommendedName>
</protein>
<dbReference type="Gene3D" id="2.130.10.10">
    <property type="entry name" value="YVTN repeat-like/Quinoprotein amine dehydrogenase"/>
    <property type="match status" value="1"/>
</dbReference>
<dbReference type="OrthoDB" id="9765926at2"/>
<dbReference type="Proteomes" id="UP000050827">
    <property type="component" value="Unassembled WGS sequence"/>
</dbReference>
<evidence type="ECO:0000313" key="2">
    <source>
        <dbReference type="Proteomes" id="UP000050827"/>
    </source>
</evidence>
<dbReference type="RefSeq" id="WP_055392004.1">
    <property type="nucleotide sequence ID" value="NZ_LCTZ01000002.1"/>
</dbReference>
<comment type="caution">
    <text evidence="1">The sequence shown here is derived from an EMBL/GenBank/DDBJ whole genome shotgun (WGS) entry which is preliminary data.</text>
</comment>
<dbReference type="EMBL" id="LCTZ01000002">
    <property type="protein sequence ID" value="KQC28490.1"/>
    <property type="molecule type" value="Genomic_DNA"/>
</dbReference>
<organism evidence="1 2">
    <name type="scientific">Flagellimonas eckloniae</name>
    <dbReference type="NCBI Taxonomy" id="346185"/>
    <lineage>
        <taxon>Bacteria</taxon>
        <taxon>Pseudomonadati</taxon>
        <taxon>Bacteroidota</taxon>
        <taxon>Flavobacteriia</taxon>
        <taxon>Flavobacteriales</taxon>
        <taxon>Flavobacteriaceae</taxon>
        <taxon>Flagellimonas</taxon>
    </lineage>
</organism>
<dbReference type="AlphaFoldDB" id="A0A0Q1CCV8"/>